<name>A0A3A1YW54_9BURK</name>
<dbReference type="AlphaFoldDB" id="A0A3A1YW54"/>
<evidence type="ECO:0000256" key="2">
    <source>
        <dbReference type="ARBA" id="ARBA00023002"/>
    </source>
</evidence>
<gene>
    <name evidence="4" type="ORF">CJP73_03140</name>
</gene>
<keyword evidence="4" id="KW-0223">Dioxygenase</keyword>
<comment type="similarity">
    <text evidence="1">Belongs to the bacterial ring-hydroxylating dioxygenase beta subunit family.</text>
</comment>
<sequence length="155" mass="17381">MSESIFEEINKFNTAYAACIDGDRLEAWPNFFTDHCLYKVTTVENYEAGRPAGLIYANSKGMLSDRISALREANIYESHRYRHLIGMPLIEDGQEVIACETAFFVSRIMRGGEISMFATGKYVDELVRTASGILIKKRVVVCDSISIDTLLAIPL</sequence>
<comment type="caution">
    <text evidence="4">The sequence shown here is derived from an EMBL/GenBank/DDBJ whole genome shotgun (WGS) entry which is preliminary data.</text>
</comment>
<dbReference type="Pfam" id="PF13577">
    <property type="entry name" value="SnoaL_4"/>
    <property type="match status" value="1"/>
</dbReference>
<evidence type="ECO:0000256" key="1">
    <source>
        <dbReference type="ARBA" id="ARBA00009570"/>
    </source>
</evidence>
<accession>A0A3A1YW54</accession>
<dbReference type="OrthoDB" id="2674149at2"/>
<dbReference type="GO" id="GO:0051213">
    <property type="term" value="F:dioxygenase activity"/>
    <property type="evidence" value="ECO:0007669"/>
    <property type="project" value="UniProtKB-KW"/>
</dbReference>
<evidence type="ECO:0000259" key="3">
    <source>
        <dbReference type="Pfam" id="PF13577"/>
    </source>
</evidence>
<dbReference type="InterPro" id="IPR037401">
    <property type="entry name" value="SnoaL-like"/>
</dbReference>
<dbReference type="RefSeq" id="WP_114420334.1">
    <property type="nucleotide sequence ID" value="NZ_NQYH01000001.1"/>
</dbReference>
<organism evidence="4 5">
    <name type="scientific">Neopusillimonas maritima</name>
    <dbReference type="NCBI Taxonomy" id="2026239"/>
    <lineage>
        <taxon>Bacteria</taxon>
        <taxon>Pseudomonadati</taxon>
        <taxon>Pseudomonadota</taxon>
        <taxon>Betaproteobacteria</taxon>
        <taxon>Burkholderiales</taxon>
        <taxon>Alcaligenaceae</taxon>
        <taxon>Neopusillimonas</taxon>
    </lineage>
</organism>
<dbReference type="SUPFAM" id="SSF54427">
    <property type="entry name" value="NTF2-like"/>
    <property type="match status" value="1"/>
</dbReference>
<dbReference type="CDD" id="cd00667">
    <property type="entry name" value="ring_hydroxylating_dioxygenases_beta"/>
    <property type="match status" value="1"/>
</dbReference>
<protein>
    <submittedName>
        <fullName evidence="4">Terephthalate 1,2-dioxygenase</fullName>
    </submittedName>
</protein>
<keyword evidence="2" id="KW-0560">Oxidoreductase</keyword>
<proteinExistence type="inferred from homology"/>
<evidence type="ECO:0000313" key="4">
    <source>
        <dbReference type="EMBL" id="RIY42442.1"/>
    </source>
</evidence>
<evidence type="ECO:0000313" key="5">
    <source>
        <dbReference type="Proteomes" id="UP000266206"/>
    </source>
</evidence>
<reference evidence="4 5" key="1">
    <citation type="submission" date="2017-08" db="EMBL/GenBank/DDBJ databases">
        <title>Pusillimonas indicus sp. nov., a member of the family Alcaligenaceae isolated from surface seawater.</title>
        <authorList>
            <person name="Li J."/>
        </authorList>
    </citation>
    <scope>NUCLEOTIDE SEQUENCE [LARGE SCALE GENOMIC DNA]</scope>
    <source>
        <strain evidence="4 5">L52-1-41</strain>
    </source>
</reference>
<dbReference type="InterPro" id="IPR032710">
    <property type="entry name" value="NTF2-like_dom_sf"/>
</dbReference>
<dbReference type="InterPro" id="IPR000391">
    <property type="entry name" value="Rng_hydr_dOase-bsu"/>
</dbReference>
<feature type="domain" description="SnoaL-like" evidence="3">
    <location>
        <begin position="7"/>
        <end position="138"/>
    </location>
</feature>
<dbReference type="Proteomes" id="UP000266206">
    <property type="component" value="Unassembled WGS sequence"/>
</dbReference>
<dbReference type="EMBL" id="NQYH01000001">
    <property type="protein sequence ID" value="RIY42442.1"/>
    <property type="molecule type" value="Genomic_DNA"/>
</dbReference>
<dbReference type="Gene3D" id="3.10.450.50">
    <property type="match status" value="1"/>
</dbReference>